<evidence type="ECO:0000313" key="4">
    <source>
        <dbReference type="EMBL" id="CAF0813588.1"/>
    </source>
</evidence>
<name>A0A813TV31_9BILA</name>
<evidence type="ECO:0008006" key="6">
    <source>
        <dbReference type="Google" id="ProtNLM"/>
    </source>
</evidence>
<keyword evidence="1" id="KW-1133">Transmembrane helix</keyword>
<dbReference type="OrthoDB" id="10018332at2759"/>
<feature type="transmembrane region" description="Helical" evidence="1">
    <location>
        <begin position="187"/>
        <end position="206"/>
    </location>
</feature>
<evidence type="ECO:0000313" key="5">
    <source>
        <dbReference type="Proteomes" id="UP000663832"/>
    </source>
</evidence>
<accession>A0A813TV31</accession>
<organism evidence="4 5">
    <name type="scientific">Adineta steineri</name>
    <dbReference type="NCBI Taxonomy" id="433720"/>
    <lineage>
        <taxon>Eukaryota</taxon>
        <taxon>Metazoa</taxon>
        <taxon>Spiralia</taxon>
        <taxon>Gnathifera</taxon>
        <taxon>Rotifera</taxon>
        <taxon>Eurotatoria</taxon>
        <taxon>Bdelloidea</taxon>
        <taxon>Adinetida</taxon>
        <taxon>Adinetidae</taxon>
        <taxon>Adineta</taxon>
    </lineage>
</organism>
<dbReference type="AlphaFoldDB" id="A0A813TV31"/>
<dbReference type="Proteomes" id="UP000663832">
    <property type="component" value="Unassembled WGS sequence"/>
</dbReference>
<dbReference type="EMBL" id="CAJNOM010000008">
    <property type="protein sequence ID" value="CAF0768379.1"/>
    <property type="molecule type" value="Genomic_DNA"/>
</dbReference>
<gene>
    <name evidence="2" type="ORF">BJG266_LOCUS2929</name>
    <name evidence="3" type="ORF">QVE165_LOCUS2459</name>
    <name evidence="4" type="ORF">QVE165_LOCUS4870</name>
</gene>
<keyword evidence="1" id="KW-0812">Transmembrane</keyword>
<protein>
    <recommendedName>
        <fullName evidence="6">MARVEL domain-containing protein</fullName>
    </recommendedName>
</protein>
<feature type="transmembrane region" description="Helical" evidence="1">
    <location>
        <begin position="113"/>
        <end position="135"/>
    </location>
</feature>
<evidence type="ECO:0000256" key="1">
    <source>
        <dbReference type="SAM" id="Phobius"/>
    </source>
</evidence>
<feature type="transmembrane region" description="Helical" evidence="1">
    <location>
        <begin position="82"/>
        <end position="107"/>
    </location>
</feature>
<evidence type="ECO:0000313" key="2">
    <source>
        <dbReference type="EMBL" id="CAF0759647.1"/>
    </source>
</evidence>
<sequence>MESNSNKQDGNSQSIYPSYQGMSSPYSSHPQQLTNATGYEKSGVLYTSQTPLYQQNGIATMPTYQTVWKNKLPTAITTNLRMFLFISGFIYSFWGISMTSVQVAIVINTFSTSYYGFYLGAFLIITGIVMMVVAFRSYYPLIHLKRIYNINLCVCLLGLIFSITDYTRSTRCSSSTSSSYCDDTLASHLKIILVITYVLGFIHTIINTSFISKEHQQTVLKANSDVANY</sequence>
<dbReference type="Proteomes" id="UP000663877">
    <property type="component" value="Unassembled WGS sequence"/>
</dbReference>
<feature type="transmembrane region" description="Helical" evidence="1">
    <location>
        <begin position="147"/>
        <end position="167"/>
    </location>
</feature>
<proteinExistence type="predicted"/>
<evidence type="ECO:0000313" key="3">
    <source>
        <dbReference type="EMBL" id="CAF0768379.1"/>
    </source>
</evidence>
<dbReference type="EMBL" id="CAJNOI010000007">
    <property type="protein sequence ID" value="CAF0759647.1"/>
    <property type="molecule type" value="Genomic_DNA"/>
</dbReference>
<reference evidence="4" key="1">
    <citation type="submission" date="2021-02" db="EMBL/GenBank/DDBJ databases">
        <authorList>
            <person name="Nowell W R."/>
        </authorList>
    </citation>
    <scope>NUCLEOTIDE SEQUENCE</scope>
</reference>
<keyword evidence="5" id="KW-1185">Reference proteome</keyword>
<keyword evidence="1" id="KW-0472">Membrane</keyword>
<comment type="caution">
    <text evidence="4">The sequence shown here is derived from an EMBL/GenBank/DDBJ whole genome shotgun (WGS) entry which is preliminary data.</text>
</comment>
<dbReference type="EMBL" id="CAJNOM010000019">
    <property type="protein sequence ID" value="CAF0813588.1"/>
    <property type="molecule type" value="Genomic_DNA"/>
</dbReference>